<keyword evidence="2" id="KW-1185">Reference proteome</keyword>
<proteinExistence type="predicted"/>
<dbReference type="AlphaFoldDB" id="A0A6H1UG39"/>
<dbReference type="EMBL" id="CP051180">
    <property type="protein sequence ID" value="QIZ76762.1"/>
    <property type="molecule type" value="Genomic_DNA"/>
</dbReference>
<evidence type="ECO:0000313" key="2">
    <source>
        <dbReference type="Proteomes" id="UP000501602"/>
    </source>
</evidence>
<dbReference type="RefSeq" id="WP_168660023.1">
    <property type="nucleotide sequence ID" value="NZ_CP051180.1"/>
</dbReference>
<protein>
    <submittedName>
        <fullName evidence="1">Uncharacterized protein</fullName>
    </submittedName>
</protein>
<accession>A0A6H1UG39</accession>
<name>A0A6H1UG39_9GAMM</name>
<dbReference type="KEGG" id="fes:HER31_07675"/>
<gene>
    <name evidence="1" type="ORF">HER31_07675</name>
</gene>
<dbReference type="Proteomes" id="UP000501602">
    <property type="component" value="Chromosome"/>
</dbReference>
<sequence>MNKTTLLSIGTIAVGLGFAIWAMSTTSEREDSTTTTTAAQSAEMVQIAQCSAYYDISSGTIKRMGVARMASVADRLAASSVALKERLTAQSSAAITTKLVTDANHNLMAMLDSPDQLGPLMQKFKQPCQELLIQGS</sequence>
<evidence type="ECO:0000313" key="1">
    <source>
        <dbReference type="EMBL" id="QIZ76762.1"/>
    </source>
</evidence>
<organism evidence="1 2">
    <name type="scientific">Ferrimonas lipolytica</name>
    <dbReference type="NCBI Taxonomy" id="2724191"/>
    <lineage>
        <taxon>Bacteria</taxon>
        <taxon>Pseudomonadati</taxon>
        <taxon>Pseudomonadota</taxon>
        <taxon>Gammaproteobacteria</taxon>
        <taxon>Alteromonadales</taxon>
        <taxon>Ferrimonadaceae</taxon>
        <taxon>Ferrimonas</taxon>
    </lineage>
</organism>
<reference evidence="1 2" key="1">
    <citation type="submission" date="2020-04" db="EMBL/GenBank/DDBJ databases">
        <title>Ferrimonas sp. S7 isolated from sea water.</title>
        <authorList>
            <person name="Bae S.S."/>
            <person name="Baek K."/>
        </authorList>
    </citation>
    <scope>NUCLEOTIDE SEQUENCE [LARGE SCALE GENOMIC DNA]</scope>
    <source>
        <strain evidence="1 2">S7</strain>
    </source>
</reference>